<dbReference type="Gene3D" id="3.40.50.720">
    <property type="entry name" value="NAD(P)-binding Rossmann-like Domain"/>
    <property type="match status" value="1"/>
</dbReference>
<dbReference type="Pfam" id="PF08240">
    <property type="entry name" value="ADH_N"/>
    <property type="match status" value="1"/>
</dbReference>
<dbReference type="GO" id="GO:0016491">
    <property type="term" value="F:oxidoreductase activity"/>
    <property type="evidence" value="ECO:0007669"/>
    <property type="project" value="UniProtKB-KW"/>
</dbReference>
<dbReference type="InterPro" id="IPR002328">
    <property type="entry name" value="ADH_Zn_CS"/>
</dbReference>
<gene>
    <name evidence="6" type="ORF">UFOPK1842_00718</name>
</gene>
<keyword evidence="2" id="KW-0862">Zinc</keyword>
<evidence type="ECO:0000259" key="5">
    <source>
        <dbReference type="Pfam" id="PF08240"/>
    </source>
</evidence>
<evidence type="ECO:0000259" key="4">
    <source>
        <dbReference type="Pfam" id="PF00107"/>
    </source>
</evidence>
<dbReference type="InterPro" id="IPR011032">
    <property type="entry name" value="GroES-like_sf"/>
</dbReference>
<evidence type="ECO:0000256" key="2">
    <source>
        <dbReference type="ARBA" id="ARBA00022833"/>
    </source>
</evidence>
<organism evidence="6">
    <name type="scientific">freshwater metagenome</name>
    <dbReference type="NCBI Taxonomy" id="449393"/>
    <lineage>
        <taxon>unclassified sequences</taxon>
        <taxon>metagenomes</taxon>
        <taxon>ecological metagenomes</taxon>
    </lineage>
</organism>
<dbReference type="InterPro" id="IPR050129">
    <property type="entry name" value="Zn_alcohol_dh"/>
</dbReference>
<feature type="domain" description="Alcohol dehydrogenase-like C-terminal" evidence="4">
    <location>
        <begin position="179"/>
        <end position="283"/>
    </location>
</feature>
<accession>A0A6J6HDR7</accession>
<dbReference type="Gene3D" id="3.90.180.10">
    <property type="entry name" value="Medium-chain alcohol dehydrogenases, catalytic domain"/>
    <property type="match status" value="1"/>
</dbReference>
<dbReference type="PANTHER" id="PTHR43401:SF2">
    <property type="entry name" value="L-THREONINE 3-DEHYDROGENASE"/>
    <property type="match status" value="1"/>
</dbReference>
<evidence type="ECO:0000256" key="1">
    <source>
        <dbReference type="ARBA" id="ARBA00022723"/>
    </source>
</evidence>
<dbReference type="SUPFAM" id="SSF51735">
    <property type="entry name" value="NAD(P)-binding Rossmann-fold domains"/>
    <property type="match status" value="1"/>
</dbReference>
<dbReference type="PANTHER" id="PTHR43401">
    <property type="entry name" value="L-THREONINE 3-DEHYDROGENASE"/>
    <property type="match status" value="1"/>
</dbReference>
<dbReference type="InterPro" id="IPR013149">
    <property type="entry name" value="ADH-like_C"/>
</dbReference>
<proteinExistence type="predicted"/>
<protein>
    <submittedName>
        <fullName evidence="6">Unannotated protein</fullName>
    </submittedName>
</protein>
<reference evidence="6" key="1">
    <citation type="submission" date="2020-05" db="EMBL/GenBank/DDBJ databases">
        <authorList>
            <person name="Chiriac C."/>
            <person name="Salcher M."/>
            <person name="Ghai R."/>
            <person name="Kavagutti S V."/>
        </authorList>
    </citation>
    <scope>NUCLEOTIDE SEQUENCE</scope>
</reference>
<dbReference type="InterPro" id="IPR013154">
    <property type="entry name" value="ADH-like_N"/>
</dbReference>
<dbReference type="Pfam" id="PF00107">
    <property type="entry name" value="ADH_zinc_N"/>
    <property type="match status" value="1"/>
</dbReference>
<evidence type="ECO:0000256" key="3">
    <source>
        <dbReference type="ARBA" id="ARBA00023002"/>
    </source>
</evidence>
<keyword evidence="3" id="KW-0560">Oxidoreductase</keyword>
<dbReference type="InterPro" id="IPR036291">
    <property type="entry name" value="NAD(P)-bd_dom_sf"/>
</dbReference>
<dbReference type="GO" id="GO:0008270">
    <property type="term" value="F:zinc ion binding"/>
    <property type="evidence" value="ECO:0007669"/>
    <property type="project" value="InterPro"/>
</dbReference>
<name>A0A6J6HDR7_9ZZZZ</name>
<keyword evidence="1" id="KW-0479">Metal-binding</keyword>
<feature type="domain" description="Alcohol dehydrogenase-like N-terminal" evidence="5">
    <location>
        <begin position="23"/>
        <end position="139"/>
    </location>
</feature>
<dbReference type="AlphaFoldDB" id="A0A6J6HDR7"/>
<sequence>MKAFVVTAPNTFEIQDVAEPKAGAGEIVAQVERVGVCGTDVEFFNGSMPYLQDGQAQFPIRIGHEWSGTVIEIGAGVDSSLLGKKIISDVMMGCGNCKRCQDGRQHTCADRYELGIRNGFAGALAEKLLIPARFAYVLPNDFDFELGALVEPAANAWRVADAAKALPGKQILIWGTGTVGLLTAQFCLAMGADVHMVGIDPKTIKLALEIGVTSAGTEVIKIAGGYDTVIDATFDSTIPAKLIDIVEPGGRVVLIGVDNHAAPIDSRKLVFKDVTVVGILSASPGLRESIRYIAEGKIDVMKILGGTVGMSEAGDIFKGKRPAGMGVGPKVLVNPRG</sequence>
<evidence type="ECO:0000313" key="6">
    <source>
        <dbReference type="EMBL" id="CAB4610079.1"/>
    </source>
</evidence>
<dbReference type="PROSITE" id="PS00059">
    <property type="entry name" value="ADH_ZINC"/>
    <property type="match status" value="1"/>
</dbReference>
<dbReference type="SUPFAM" id="SSF50129">
    <property type="entry name" value="GroES-like"/>
    <property type="match status" value="1"/>
</dbReference>
<dbReference type="EMBL" id="CAEZUQ010000079">
    <property type="protein sequence ID" value="CAB4610079.1"/>
    <property type="molecule type" value="Genomic_DNA"/>
</dbReference>